<feature type="compositionally biased region" description="Polar residues" evidence="1">
    <location>
        <begin position="1"/>
        <end position="15"/>
    </location>
</feature>
<reference evidence="2" key="1">
    <citation type="submission" date="2021-02" db="EMBL/GenBank/DDBJ databases">
        <authorList>
            <person name="Nowell W R."/>
        </authorList>
    </citation>
    <scope>NUCLEOTIDE SEQUENCE</scope>
</reference>
<feature type="region of interest" description="Disordered" evidence="1">
    <location>
        <begin position="1"/>
        <end position="24"/>
    </location>
</feature>
<comment type="caution">
    <text evidence="2">The sequence shown here is derived from an EMBL/GenBank/DDBJ whole genome shotgun (WGS) entry which is preliminary data.</text>
</comment>
<evidence type="ECO:0000313" key="2">
    <source>
        <dbReference type="EMBL" id="CAF0742447.1"/>
    </source>
</evidence>
<dbReference type="AlphaFoldDB" id="A0A813NNX9"/>
<sequence length="146" mass="15849">MPNQEFTSESPAIRSQDNRDANNMMANEAWQFMGQVGGRVGSASGTDLARGAAAVGNGVADKIGDKVNGFDPGTVLEKVDGYDPDKDIGTHKKDKGNDMCIDLTINIFEFNQPKGEPGVEHKNSPFDKYRPHIGYGHGEIRPTQNK</sequence>
<gene>
    <name evidence="2" type="ORF">PYM288_LOCUS1633</name>
</gene>
<protein>
    <submittedName>
        <fullName evidence="2">Uncharacterized protein</fullName>
    </submittedName>
</protein>
<name>A0A813NNX9_9BILA</name>
<dbReference type="EMBL" id="CAJNOH010000009">
    <property type="protein sequence ID" value="CAF0742447.1"/>
    <property type="molecule type" value="Genomic_DNA"/>
</dbReference>
<feature type="compositionally biased region" description="Basic and acidic residues" evidence="1">
    <location>
        <begin position="117"/>
        <end position="130"/>
    </location>
</feature>
<dbReference type="Proteomes" id="UP000663854">
    <property type="component" value="Unassembled WGS sequence"/>
</dbReference>
<proteinExistence type="predicted"/>
<evidence type="ECO:0000256" key="1">
    <source>
        <dbReference type="SAM" id="MobiDB-lite"/>
    </source>
</evidence>
<organism evidence="2 3">
    <name type="scientific">Rotaria sordida</name>
    <dbReference type="NCBI Taxonomy" id="392033"/>
    <lineage>
        <taxon>Eukaryota</taxon>
        <taxon>Metazoa</taxon>
        <taxon>Spiralia</taxon>
        <taxon>Gnathifera</taxon>
        <taxon>Rotifera</taxon>
        <taxon>Eurotatoria</taxon>
        <taxon>Bdelloidea</taxon>
        <taxon>Philodinida</taxon>
        <taxon>Philodinidae</taxon>
        <taxon>Rotaria</taxon>
    </lineage>
</organism>
<evidence type="ECO:0000313" key="3">
    <source>
        <dbReference type="Proteomes" id="UP000663854"/>
    </source>
</evidence>
<feature type="region of interest" description="Disordered" evidence="1">
    <location>
        <begin position="114"/>
        <end position="146"/>
    </location>
</feature>
<accession>A0A813NNX9</accession>